<evidence type="ECO:0000313" key="1">
    <source>
        <dbReference type="EMBL" id="MFC3180128.1"/>
    </source>
</evidence>
<gene>
    <name evidence="1" type="ORF">ACFOGH_03925</name>
</gene>
<protein>
    <recommendedName>
        <fullName evidence="3">Capsule polysaccharide biosynthesis protein</fullName>
    </recommendedName>
</protein>
<dbReference type="RefSeq" id="WP_380071763.1">
    <property type="nucleotide sequence ID" value="NZ_JBHRTO010000001.1"/>
</dbReference>
<keyword evidence="2" id="KW-1185">Reference proteome</keyword>
<dbReference type="Gene3D" id="3.40.50.12580">
    <property type="match status" value="1"/>
</dbReference>
<name>A0ABV7IWG1_9RHOB</name>
<dbReference type="SUPFAM" id="SSF53756">
    <property type="entry name" value="UDP-Glycosyltransferase/glycogen phosphorylase"/>
    <property type="match status" value="1"/>
</dbReference>
<accession>A0ABV7IWG1</accession>
<evidence type="ECO:0000313" key="2">
    <source>
        <dbReference type="Proteomes" id="UP001595547"/>
    </source>
</evidence>
<evidence type="ECO:0008006" key="3">
    <source>
        <dbReference type="Google" id="ProtNLM"/>
    </source>
</evidence>
<dbReference type="Proteomes" id="UP001595547">
    <property type="component" value="Unassembled WGS sequence"/>
</dbReference>
<comment type="caution">
    <text evidence="1">The sequence shown here is derived from an EMBL/GenBank/DDBJ whole genome shotgun (WGS) entry which is preliminary data.</text>
</comment>
<sequence>MVSGGAGAVPLMLTSERLADLPPTLFFHARAKLAQALEKRHFKLLTAFADHARGQGWRVEVLDGAAGQHEVAAAYPQHLHVFMEDRPFYARNLFHCVPSYLRGYWFFDQIGTRNNSLARLALFDAEAVPRRKAERFLAKLEAEFVGQNRSKFEQMPRGAEAIAPGCLAFFAQDFKPPKHHAHYLTVPQMIEAAIAAKGRRALYIKPHPNQSFDELEILSRYHAPEAGVHVVTASIHDLLAACDCALTLSSAVGFEAFLHRKPVVLGGQVDFWQNAITLTEPAQMAGAIATAMARDWPYAGFLHWYLQQMCLEDKPEDLPRLLARLHQRGYALGDAAGRGYF</sequence>
<dbReference type="Pfam" id="PF05159">
    <property type="entry name" value="Capsule_synth"/>
    <property type="match status" value="1"/>
</dbReference>
<organism evidence="1 2">
    <name type="scientific">Cypionkella sinensis</name>
    <dbReference type="NCBI Taxonomy" id="1756043"/>
    <lineage>
        <taxon>Bacteria</taxon>
        <taxon>Pseudomonadati</taxon>
        <taxon>Pseudomonadota</taxon>
        <taxon>Alphaproteobacteria</taxon>
        <taxon>Rhodobacterales</taxon>
        <taxon>Paracoccaceae</taxon>
        <taxon>Cypionkella</taxon>
    </lineage>
</organism>
<reference evidence="2" key="1">
    <citation type="journal article" date="2019" name="Int. J. Syst. Evol. Microbiol.">
        <title>The Global Catalogue of Microorganisms (GCM) 10K type strain sequencing project: providing services to taxonomists for standard genome sequencing and annotation.</title>
        <authorList>
            <consortium name="The Broad Institute Genomics Platform"/>
            <consortium name="The Broad Institute Genome Sequencing Center for Infectious Disease"/>
            <person name="Wu L."/>
            <person name="Ma J."/>
        </authorList>
    </citation>
    <scope>NUCLEOTIDE SEQUENCE [LARGE SCALE GENOMIC DNA]</scope>
    <source>
        <strain evidence="2">KCTC 52039</strain>
    </source>
</reference>
<proteinExistence type="predicted"/>
<dbReference type="EMBL" id="JBHRTO010000001">
    <property type="protein sequence ID" value="MFC3180128.1"/>
    <property type="molecule type" value="Genomic_DNA"/>
</dbReference>
<dbReference type="InterPro" id="IPR043148">
    <property type="entry name" value="TagF_C"/>
</dbReference>
<dbReference type="InterPro" id="IPR007833">
    <property type="entry name" value="Capsule_polysaccharide_synth"/>
</dbReference>